<dbReference type="Pfam" id="PF13376">
    <property type="entry name" value="OmdA"/>
    <property type="match status" value="1"/>
</dbReference>
<dbReference type="AlphaFoldDB" id="A0A858RQP8"/>
<dbReference type="RefSeq" id="WP_169457195.1">
    <property type="nucleotide sequence ID" value="NZ_CP051774.1"/>
</dbReference>
<name>A0A858RQP8_9BACT</name>
<reference evidence="2 3" key="1">
    <citation type="submission" date="2020-04" db="EMBL/GenBank/DDBJ databases">
        <title>Luteolibacter sp. G-1-1-1 isolated from soil.</title>
        <authorList>
            <person name="Dahal R.H."/>
        </authorList>
    </citation>
    <scope>NUCLEOTIDE SEQUENCE [LARGE SCALE GENOMIC DNA]</scope>
    <source>
        <strain evidence="2 3">G-1-1-1</strain>
    </source>
</reference>
<dbReference type="EMBL" id="CP051774">
    <property type="protein sequence ID" value="QJE98708.1"/>
    <property type="molecule type" value="Genomic_DNA"/>
</dbReference>
<keyword evidence="3" id="KW-1185">Reference proteome</keyword>
<dbReference type="InterPro" id="IPR016786">
    <property type="entry name" value="YdeI_bac"/>
</dbReference>
<accession>A0A858RQP8</accession>
<sequence>MNPKVDAFLEKAAAWREEMTELRKLCLASGMEEEMKWGKPCYTHEGGNVAIIQGFKESCALLFPKGALLSNPDGLLEKPGENTQSARRIVFTSLKELVKLKPVVKARLQEAIEVEKSGLEVEFKKEPEPIPAELEAKFKAQPALKKAFHALTPGRQRAYILHFSSAKQSATRASRIEKCVEKILAGKGMMD</sequence>
<proteinExistence type="predicted"/>
<feature type="domain" description="YdhG-like" evidence="1">
    <location>
        <begin position="15"/>
        <end position="112"/>
    </location>
</feature>
<dbReference type="SUPFAM" id="SSF159888">
    <property type="entry name" value="YdhG-like"/>
    <property type="match status" value="1"/>
</dbReference>
<dbReference type="Proteomes" id="UP000501812">
    <property type="component" value="Chromosome"/>
</dbReference>
<protein>
    <recommendedName>
        <fullName evidence="1">YdhG-like domain-containing protein</fullName>
    </recommendedName>
</protein>
<dbReference type="PIRSF" id="PIRSF021308">
    <property type="entry name" value="UCP021308"/>
    <property type="match status" value="1"/>
</dbReference>
<dbReference type="Pfam" id="PF08818">
    <property type="entry name" value="DUF1801"/>
    <property type="match status" value="1"/>
</dbReference>
<evidence type="ECO:0000313" key="3">
    <source>
        <dbReference type="Proteomes" id="UP000501812"/>
    </source>
</evidence>
<evidence type="ECO:0000313" key="2">
    <source>
        <dbReference type="EMBL" id="QJE98708.1"/>
    </source>
</evidence>
<dbReference type="InterPro" id="IPR014922">
    <property type="entry name" value="YdhG-like"/>
</dbReference>
<dbReference type="KEGG" id="luo:HHL09_23965"/>
<evidence type="ECO:0000259" key="1">
    <source>
        <dbReference type="Pfam" id="PF08818"/>
    </source>
</evidence>
<organism evidence="2 3">
    <name type="scientific">Luteolibacter luteus</name>
    <dbReference type="NCBI Taxonomy" id="2728835"/>
    <lineage>
        <taxon>Bacteria</taxon>
        <taxon>Pseudomonadati</taxon>
        <taxon>Verrucomicrobiota</taxon>
        <taxon>Verrucomicrobiia</taxon>
        <taxon>Verrucomicrobiales</taxon>
        <taxon>Verrucomicrobiaceae</taxon>
        <taxon>Luteolibacter</taxon>
    </lineage>
</organism>
<dbReference type="Gene3D" id="3.90.1150.200">
    <property type="match status" value="1"/>
</dbReference>
<gene>
    <name evidence="2" type="ORF">HHL09_23965</name>
</gene>